<dbReference type="CDD" id="cd02440">
    <property type="entry name" value="AdoMet_MTases"/>
    <property type="match status" value="1"/>
</dbReference>
<dbReference type="InterPro" id="IPR036974">
    <property type="entry name" value="PUA_sf"/>
</dbReference>
<name>A0A7J6MDQ6_PEROL</name>
<sequence length="754" mass="83310">MDDSITIDINRPSASSQSRYVVAVCNPLNTTGERFEFITEGLKPLPDTDWTREDMKDFWHAYSAPPDGFHKFALVTKLLDYHGLGRKSRSEVHLSRLEGALRRAGLVVDSRNRVSAEAFNDISAHITERGGLHYWSSTPIQYSQLGMASSTTTGAAPAAAAFYYSCFEASERDGDVSRCLPNLDGMSKFNAECTSTTTTTTTTTTSSSPLLRSLDRDSCVEAIASLIVDGSQRPEAVEVVRRCWSEQQMMWLFLHHREHYKKAMEILSSSELLSKEEFPTIRPYTRQLPAGVAAELSTLGRVDLVEIENIKELNPLPPGSIVRLLAPDGVDLGLGILNRSSSIPIRVLTRSTPPQQQASSSTMEEYITKLLRRRAHRAVARSLQLPSMSRDRCGRLIAAEADGLPGITCDLLRVAEDDGGGSILVFKYDTYGEEFPWDSIVREEVCDRVLDTKAVVVHKMNWRKERHGADGKVRLMDLSFLLAMSGNAFQCLPRNLDSHRLLRRTISVADIEFATTLERGSEGTLQCAYVIEGGTHFQLPLMDVPHRSMWPFDEADMRQRVLQSVKGRTVLDISCGYGGWGIRAAKEGAANEVVMLDESVKAVRYAEANAKINEVDDKVSTLLRNDIENELEAMAASRLSFDVVILHAYPEIKKRERVAFGQLGRELVASAEGLHKKVEAAAGVVAKGGLLVLHTPLVSRAEDKASEQMVVLALGTLKRTGAIEWSMSSVGPTSGFLLGHHEVLYSRTVAVRLS</sequence>
<dbReference type="EMBL" id="JABAHT010000026">
    <property type="protein sequence ID" value="KAF4669280.1"/>
    <property type="molecule type" value="Genomic_DNA"/>
</dbReference>
<dbReference type="Gene3D" id="3.30.750.80">
    <property type="entry name" value="RNA methyltransferase domain (HRMD) like"/>
    <property type="match status" value="1"/>
</dbReference>
<comment type="caution">
    <text evidence="6">The sequence shown here is derived from an EMBL/GenBank/DDBJ whole genome shotgun (WGS) entry which is preliminary data.</text>
</comment>
<proteinExistence type="predicted"/>
<dbReference type="AlphaFoldDB" id="A0A7J6MDQ6"/>
<organism evidence="6 7">
    <name type="scientific">Perkinsus olseni</name>
    <name type="common">Perkinsus atlanticus</name>
    <dbReference type="NCBI Taxonomy" id="32597"/>
    <lineage>
        <taxon>Eukaryota</taxon>
        <taxon>Sar</taxon>
        <taxon>Alveolata</taxon>
        <taxon>Perkinsozoa</taxon>
        <taxon>Perkinsea</taxon>
        <taxon>Perkinsida</taxon>
        <taxon>Perkinsidae</taxon>
        <taxon>Perkinsus</taxon>
    </lineage>
</organism>
<protein>
    <submittedName>
        <fullName evidence="6">Uncharacterized protein</fullName>
    </submittedName>
</protein>
<dbReference type="Pfam" id="PF17785">
    <property type="entry name" value="PUA_3"/>
    <property type="match status" value="1"/>
</dbReference>
<evidence type="ECO:0000313" key="6">
    <source>
        <dbReference type="EMBL" id="KAF4669280.1"/>
    </source>
</evidence>
<dbReference type="SUPFAM" id="SSF53335">
    <property type="entry name" value="S-adenosyl-L-methionine-dependent methyltransferases"/>
    <property type="match status" value="1"/>
</dbReference>
<evidence type="ECO:0000256" key="2">
    <source>
        <dbReference type="ARBA" id="ARBA00022490"/>
    </source>
</evidence>
<dbReference type="OrthoDB" id="333664at2759"/>
<feature type="domain" description="Methyltransferase small" evidence="4">
    <location>
        <begin position="562"/>
        <end position="645"/>
    </location>
</feature>
<dbReference type="InterPro" id="IPR041532">
    <property type="entry name" value="RlmI-like_PUA"/>
</dbReference>
<accession>A0A7J6MDQ6</accession>
<keyword evidence="2" id="KW-0963">Cytoplasm</keyword>
<dbReference type="Pfam" id="PF05175">
    <property type="entry name" value="MTS"/>
    <property type="match status" value="1"/>
</dbReference>
<feature type="domain" description="RlmI-like PUA" evidence="5">
    <location>
        <begin position="306"/>
        <end position="350"/>
    </location>
</feature>
<evidence type="ECO:0000259" key="4">
    <source>
        <dbReference type="Pfam" id="PF05175"/>
    </source>
</evidence>
<dbReference type="PANTHER" id="PTHR42873:SF1">
    <property type="entry name" value="S-ADENOSYLMETHIONINE-DEPENDENT METHYLTRANSFERASE DOMAIN-CONTAINING PROTEIN"/>
    <property type="match status" value="1"/>
</dbReference>
<evidence type="ECO:0000256" key="3">
    <source>
        <dbReference type="ARBA" id="ARBA00022679"/>
    </source>
</evidence>
<dbReference type="PANTHER" id="PTHR42873">
    <property type="entry name" value="RIBOSOMAL RNA LARGE SUBUNIT METHYLTRANSFERASE"/>
    <property type="match status" value="1"/>
</dbReference>
<dbReference type="Gene3D" id="2.30.130.10">
    <property type="entry name" value="PUA domain"/>
    <property type="match status" value="1"/>
</dbReference>
<gene>
    <name evidence="6" type="ORF">FOZ61_004570</name>
</gene>
<dbReference type="Proteomes" id="UP000570595">
    <property type="component" value="Unassembled WGS sequence"/>
</dbReference>
<evidence type="ECO:0000313" key="7">
    <source>
        <dbReference type="Proteomes" id="UP000570595"/>
    </source>
</evidence>
<evidence type="ECO:0000256" key="1">
    <source>
        <dbReference type="ARBA" id="ARBA00004496"/>
    </source>
</evidence>
<reference evidence="6 7" key="1">
    <citation type="submission" date="2020-04" db="EMBL/GenBank/DDBJ databases">
        <title>Perkinsus olseni comparative genomics.</title>
        <authorList>
            <person name="Bogema D.R."/>
        </authorList>
    </citation>
    <scope>NUCLEOTIDE SEQUENCE [LARGE SCALE GENOMIC DNA]</scope>
    <source>
        <strain evidence="6">ATCC PRA-179</strain>
    </source>
</reference>
<evidence type="ECO:0000259" key="5">
    <source>
        <dbReference type="Pfam" id="PF17785"/>
    </source>
</evidence>
<comment type="subcellular location">
    <subcellularLocation>
        <location evidence="1">Cytoplasm</location>
    </subcellularLocation>
</comment>
<dbReference type="InterPro" id="IPR029063">
    <property type="entry name" value="SAM-dependent_MTases_sf"/>
</dbReference>
<keyword evidence="3" id="KW-0808">Transferase</keyword>
<dbReference type="InterPro" id="IPR007848">
    <property type="entry name" value="Small_mtfrase_dom"/>
</dbReference>
<dbReference type="GO" id="GO:0003723">
    <property type="term" value="F:RNA binding"/>
    <property type="evidence" value="ECO:0007669"/>
    <property type="project" value="InterPro"/>
</dbReference>
<dbReference type="Gene3D" id="3.40.50.150">
    <property type="entry name" value="Vaccinia Virus protein VP39"/>
    <property type="match status" value="1"/>
</dbReference>